<dbReference type="EMBL" id="JACJVQ010000003">
    <property type="protein sequence ID" value="MBB6633183.1"/>
    <property type="molecule type" value="Genomic_DNA"/>
</dbReference>
<dbReference type="SUPFAM" id="SSF55144">
    <property type="entry name" value="LigT-like"/>
    <property type="match status" value="1"/>
</dbReference>
<accession>A0A841SL01</accession>
<reference evidence="1 2" key="1">
    <citation type="submission" date="2020-08" db="EMBL/GenBank/DDBJ databases">
        <title>Cohnella phylogeny.</title>
        <authorList>
            <person name="Dunlap C."/>
        </authorList>
    </citation>
    <scope>NUCLEOTIDE SEQUENCE [LARGE SCALE GENOMIC DNA]</scope>
    <source>
        <strain evidence="1 2">DSM 25241</strain>
    </source>
</reference>
<dbReference type="RefSeq" id="WP_185118410.1">
    <property type="nucleotide sequence ID" value="NZ_JACJVQ010000003.1"/>
</dbReference>
<sequence length="251" mass="29090">MALQKMTHPEFTEKLVELFDRQMDEPPSPWAVSEKLLEKITPSGEMKPFYGATTVIMLSRKDNEACLAVRDRLFGEHGDLLVALDPDTYHLTIHALSNVYNVANDNELIKRSIQDTEPKVEAEFRRIAERYQGRTIRMRALGVSTGGKDIIGLKFVPCSEEDSLLLTDLFERMEAVYPLGERYVPHVSLGYHQIREHSPEEVRGLYDTLRRINRELELTIELEVAELVYQHHYHMNDFRDVFAVKEFIRNG</sequence>
<proteinExistence type="predicted"/>
<evidence type="ECO:0000313" key="1">
    <source>
        <dbReference type="EMBL" id="MBB6633183.1"/>
    </source>
</evidence>
<dbReference type="AlphaFoldDB" id="A0A841SL01"/>
<protein>
    <recommendedName>
        <fullName evidence="3">DUF1868 domain-containing protein</fullName>
    </recommendedName>
</protein>
<comment type="caution">
    <text evidence="1">The sequence shown here is derived from an EMBL/GenBank/DDBJ whole genome shotgun (WGS) entry which is preliminary data.</text>
</comment>
<dbReference type="Gene3D" id="3.90.1140.10">
    <property type="entry name" value="Cyclic phosphodiesterase"/>
    <property type="match status" value="1"/>
</dbReference>
<evidence type="ECO:0008006" key="3">
    <source>
        <dbReference type="Google" id="ProtNLM"/>
    </source>
</evidence>
<dbReference type="Proteomes" id="UP000535838">
    <property type="component" value="Unassembled WGS sequence"/>
</dbReference>
<evidence type="ECO:0000313" key="2">
    <source>
        <dbReference type="Proteomes" id="UP000535838"/>
    </source>
</evidence>
<keyword evidence="2" id="KW-1185">Reference proteome</keyword>
<gene>
    <name evidence="1" type="ORF">H7B67_03520</name>
</gene>
<name>A0A841SL01_9BACL</name>
<dbReference type="InterPro" id="IPR009097">
    <property type="entry name" value="Cyclic_Pdiesterase"/>
</dbReference>
<organism evidence="1 2">
    <name type="scientific">Cohnella thailandensis</name>
    <dbReference type="NCBI Taxonomy" id="557557"/>
    <lineage>
        <taxon>Bacteria</taxon>
        <taxon>Bacillati</taxon>
        <taxon>Bacillota</taxon>
        <taxon>Bacilli</taxon>
        <taxon>Bacillales</taxon>
        <taxon>Paenibacillaceae</taxon>
        <taxon>Cohnella</taxon>
    </lineage>
</organism>